<dbReference type="PANTHER" id="PTHR11537">
    <property type="entry name" value="VOLTAGE-GATED POTASSIUM CHANNEL"/>
    <property type="match status" value="1"/>
</dbReference>
<evidence type="ECO:0000259" key="13">
    <source>
        <dbReference type="Pfam" id="PF00520"/>
    </source>
</evidence>
<evidence type="ECO:0000313" key="14">
    <source>
        <dbReference type="EMBL" id="QBQ63633.1"/>
    </source>
</evidence>
<evidence type="ECO:0000256" key="3">
    <source>
        <dbReference type="ARBA" id="ARBA00022538"/>
    </source>
</evidence>
<comment type="subcellular location">
    <subcellularLocation>
        <location evidence="1">Membrane</location>
        <topology evidence="1">Multi-pass membrane protein</topology>
    </subcellularLocation>
</comment>
<evidence type="ECO:0000256" key="10">
    <source>
        <dbReference type="ARBA" id="ARBA00023136"/>
    </source>
</evidence>
<name>A0A4P7CF79_9PAST</name>
<feature type="transmembrane region" description="Helical" evidence="12">
    <location>
        <begin position="163"/>
        <end position="180"/>
    </location>
</feature>
<dbReference type="AlphaFoldDB" id="A0A4P7CF79"/>
<evidence type="ECO:0000256" key="9">
    <source>
        <dbReference type="ARBA" id="ARBA00023065"/>
    </source>
</evidence>
<dbReference type="Gene3D" id="1.10.287.70">
    <property type="match status" value="1"/>
</dbReference>
<dbReference type="SUPFAM" id="SSF81324">
    <property type="entry name" value="Voltage-gated potassium channels"/>
    <property type="match status" value="1"/>
</dbReference>
<keyword evidence="10 12" id="KW-0472">Membrane</keyword>
<keyword evidence="9" id="KW-0406">Ion transport</keyword>
<protein>
    <submittedName>
        <fullName evidence="14">Ion transporter</fullName>
    </submittedName>
</protein>
<dbReference type="Proteomes" id="UP000294444">
    <property type="component" value="Chromosome"/>
</dbReference>
<keyword evidence="15" id="KW-1185">Reference proteome</keyword>
<evidence type="ECO:0000256" key="11">
    <source>
        <dbReference type="ARBA" id="ARBA00023303"/>
    </source>
</evidence>
<evidence type="ECO:0000256" key="4">
    <source>
        <dbReference type="ARBA" id="ARBA00022692"/>
    </source>
</evidence>
<accession>A0A4P7CF79</accession>
<keyword evidence="4 12" id="KW-0812">Transmembrane</keyword>
<evidence type="ECO:0000256" key="12">
    <source>
        <dbReference type="SAM" id="Phobius"/>
    </source>
</evidence>
<reference evidence="14 15" key="1">
    <citation type="submission" date="2019-03" db="EMBL/GenBank/DDBJ databases">
        <authorList>
            <person name="Che Y."/>
            <person name="Zhou L."/>
        </authorList>
    </citation>
    <scope>NUCLEOTIDE SEQUENCE [LARGE SCALE GENOMIC DNA]</scope>
    <source>
        <strain evidence="14 15">AIFJ1607</strain>
    </source>
</reference>
<sequence>MNPQPNILKARLASIFKDSLDGDKLSKSINYTILGLIALSMVSIFLSTYENINQQYGFWLNLIDYITLAFFSVEVSLRIWCADLIDKKYQGVMGRIKYCFSFFGLMDILSTYTFFLTFIFPISPVTVQLLRVLRLCRIFRYLKSIQILARAFSAKKDEMKVSLEFLVIVTLILSFILYFVEHQAQPEVYNNGLTSVVWAFLQYIGDPGGLSDTPPITTIGRIIASIIGVLTIAIFAVPAGLIASAFSEIMQEDKATEEFANFKSRILHSFRFNYDRHNTQLYYVPRYQPLSTILTRKYISETEIIKTVGDSDCFHLYNLANAISPAENPTDKIVVVNYKKNRPYGCCIDRGSKITIMSTSGFAEPVTSWFAYHIAKIGGFNFIAKEVETDPDDPISYYLVNDEKKCPNFALFLDDINKLANHEGSWVFPILGAVAPSERPSQFHFCYSPEKSDTSYGNAKSTIKNSEQFEAMYQAFASAVEEHYQLKCDKNQYFNITSKNIARFIQADNSCTLRINTKLFVFDTKSIAYAKLIADMFNQYLEPDVVKAIPTEMLSRCKEAFGMEGYEDTLI</sequence>
<keyword evidence="3" id="KW-0633">Potassium transport</keyword>
<evidence type="ECO:0000313" key="15">
    <source>
        <dbReference type="Proteomes" id="UP000294444"/>
    </source>
</evidence>
<dbReference type="PANTHER" id="PTHR11537:SF254">
    <property type="entry name" value="POTASSIUM VOLTAGE-GATED CHANNEL PROTEIN SHAB"/>
    <property type="match status" value="1"/>
</dbReference>
<feature type="transmembrane region" description="Helical" evidence="12">
    <location>
        <begin position="58"/>
        <end position="77"/>
    </location>
</feature>
<dbReference type="Gene3D" id="1.20.120.350">
    <property type="entry name" value="Voltage-gated potassium channels. Chain C"/>
    <property type="match status" value="1"/>
</dbReference>
<dbReference type="PRINTS" id="PR00169">
    <property type="entry name" value="KCHANNEL"/>
</dbReference>
<dbReference type="GO" id="GO:0001508">
    <property type="term" value="P:action potential"/>
    <property type="evidence" value="ECO:0007669"/>
    <property type="project" value="TreeGrafter"/>
</dbReference>
<keyword evidence="5" id="KW-0631">Potassium channel</keyword>
<feature type="transmembrane region" description="Helical" evidence="12">
    <location>
        <begin position="29"/>
        <end position="46"/>
    </location>
</feature>
<evidence type="ECO:0000256" key="6">
    <source>
        <dbReference type="ARBA" id="ARBA00022882"/>
    </source>
</evidence>
<dbReference type="InterPro" id="IPR005821">
    <property type="entry name" value="Ion_trans_dom"/>
</dbReference>
<keyword evidence="2" id="KW-0813">Transport</keyword>
<gene>
    <name evidence="14" type="ORF">EXH44_05010</name>
</gene>
<dbReference type="Pfam" id="PF00520">
    <property type="entry name" value="Ion_trans"/>
    <property type="match status" value="1"/>
</dbReference>
<proteinExistence type="predicted"/>
<keyword evidence="7" id="KW-0630">Potassium</keyword>
<evidence type="ECO:0000256" key="2">
    <source>
        <dbReference type="ARBA" id="ARBA00022448"/>
    </source>
</evidence>
<evidence type="ECO:0000256" key="8">
    <source>
        <dbReference type="ARBA" id="ARBA00022989"/>
    </source>
</evidence>
<organism evidence="14 15">
    <name type="scientific">Actinobacillus indolicus</name>
    <dbReference type="NCBI Taxonomy" id="51049"/>
    <lineage>
        <taxon>Bacteria</taxon>
        <taxon>Pseudomonadati</taxon>
        <taxon>Pseudomonadota</taxon>
        <taxon>Gammaproteobacteria</taxon>
        <taxon>Pasteurellales</taxon>
        <taxon>Pasteurellaceae</taxon>
        <taxon>Actinobacillus</taxon>
    </lineage>
</organism>
<dbReference type="KEGG" id="aio:EXH44_05010"/>
<dbReference type="InterPro" id="IPR028325">
    <property type="entry name" value="VG_K_chnl"/>
</dbReference>
<feature type="domain" description="Ion transport" evidence="13">
    <location>
        <begin position="27"/>
        <end position="252"/>
    </location>
</feature>
<keyword evidence="8 12" id="KW-1133">Transmembrane helix</keyword>
<dbReference type="EMBL" id="CP038145">
    <property type="protein sequence ID" value="QBQ63633.1"/>
    <property type="molecule type" value="Genomic_DNA"/>
</dbReference>
<dbReference type="RefSeq" id="WP_162856521.1">
    <property type="nucleotide sequence ID" value="NZ_CP038145.1"/>
</dbReference>
<dbReference type="InterPro" id="IPR027359">
    <property type="entry name" value="Volt_channel_dom_sf"/>
</dbReference>
<dbReference type="GO" id="GO:0008076">
    <property type="term" value="C:voltage-gated potassium channel complex"/>
    <property type="evidence" value="ECO:0007669"/>
    <property type="project" value="InterPro"/>
</dbReference>
<evidence type="ECO:0000256" key="5">
    <source>
        <dbReference type="ARBA" id="ARBA00022826"/>
    </source>
</evidence>
<keyword evidence="6" id="KW-0851">Voltage-gated channel</keyword>
<evidence type="ECO:0000256" key="1">
    <source>
        <dbReference type="ARBA" id="ARBA00004141"/>
    </source>
</evidence>
<dbReference type="GO" id="GO:0005249">
    <property type="term" value="F:voltage-gated potassium channel activity"/>
    <property type="evidence" value="ECO:0007669"/>
    <property type="project" value="InterPro"/>
</dbReference>
<feature type="transmembrane region" description="Helical" evidence="12">
    <location>
        <begin position="222"/>
        <end position="246"/>
    </location>
</feature>
<feature type="transmembrane region" description="Helical" evidence="12">
    <location>
        <begin position="98"/>
        <end position="119"/>
    </location>
</feature>
<keyword evidence="11" id="KW-0407">Ion channel</keyword>
<evidence type="ECO:0000256" key="7">
    <source>
        <dbReference type="ARBA" id="ARBA00022958"/>
    </source>
</evidence>